<protein>
    <submittedName>
        <fullName evidence="2">Nucleotidyltransferase domain-containing protein</fullName>
    </submittedName>
</protein>
<evidence type="ECO:0000259" key="1">
    <source>
        <dbReference type="Pfam" id="PF18765"/>
    </source>
</evidence>
<dbReference type="InterPro" id="IPR043519">
    <property type="entry name" value="NT_sf"/>
</dbReference>
<dbReference type="Pfam" id="PF18765">
    <property type="entry name" value="Polbeta"/>
    <property type="match status" value="1"/>
</dbReference>
<evidence type="ECO:0000313" key="2">
    <source>
        <dbReference type="EMBL" id="MBC5628754.1"/>
    </source>
</evidence>
<dbReference type="CDD" id="cd05403">
    <property type="entry name" value="NT_KNTase_like"/>
    <property type="match status" value="1"/>
</dbReference>
<gene>
    <name evidence="2" type="ORF">H8S20_07615</name>
</gene>
<dbReference type="SUPFAM" id="SSF81301">
    <property type="entry name" value="Nucleotidyltransferase"/>
    <property type="match status" value="1"/>
</dbReference>
<sequence>MNLDKVILNEIIEISKKHSEINKVILFGSRTRGDNGDRSDIDLAIYCEKSIS</sequence>
<dbReference type="Gene3D" id="3.30.460.10">
    <property type="entry name" value="Beta Polymerase, domain 2"/>
    <property type="match status" value="1"/>
</dbReference>
<feature type="non-terminal residue" evidence="2">
    <location>
        <position position="52"/>
    </location>
</feature>
<name>A0ABR7DBH8_9CLOT</name>
<keyword evidence="3" id="KW-1185">Reference proteome</keyword>
<accession>A0ABR7DBH8</accession>
<dbReference type="Proteomes" id="UP000596929">
    <property type="component" value="Unassembled WGS sequence"/>
</dbReference>
<reference evidence="2 3" key="1">
    <citation type="submission" date="2020-08" db="EMBL/GenBank/DDBJ databases">
        <title>Genome public.</title>
        <authorList>
            <person name="Liu C."/>
            <person name="Sun Q."/>
        </authorList>
    </citation>
    <scope>NUCLEOTIDE SEQUENCE [LARGE SCALE GENOMIC DNA]</scope>
    <source>
        <strain evidence="2 3">NSJ-6</strain>
    </source>
</reference>
<dbReference type="InterPro" id="IPR041633">
    <property type="entry name" value="Polbeta"/>
</dbReference>
<organism evidence="2 3">
    <name type="scientific">Clostridium hominis</name>
    <dbReference type="NCBI Taxonomy" id="2763036"/>
    <lineage>
        <taxon>Bacteria</taxon>
        <taxon>Bacillati</taxon>
        <taxon>Bacillota</taxon>
        <taxon>Clostridia</taxon>
        <taxon>Eubacteriales</taxon>
        <taxon>Clostridiaceae</taxon>
        <taxon>Clostridium</taxon>
    </lineage>
</organism>
<proteinExistence type="predicted"/>
<dbReference type="EMBL" id="JACOOO010000013">
    <property type="protein sequence ID" value="MBC5628754.1"/>
    <property type="molecule type" value="Genomic_DNA"/>
</dbReference>
<dbReference type="RefSeq" id="WP_186859709.1">
    <property type="nucleotide sequence ID" value="NZ_JACOOO010000013.1"/>
</dbReference>
<feature type="domain" description="Polymerase beta nucleotidyltransferase" evidence="1">
    <location>
        <begin position="9"/>
        <end position="50"/>
    </location>
</feature>
<comment type="caution">
    <text evidence="2">The sequence shown here is derived from an EMBL/GenBank/DDBJ whole genome shotgun (WGS) entry which is preliminary data.</text>
</comment>
<evidence type="ECO:0000313" key="3">
    <source>
        <dbReference type="Proteomes" id="UP000596929"/>
    </source>
</evidence>